<gene>
    <name evidence="2" type="ORF">BAUCODRAFT_439310</name>
</gene>
<dbReference type="HOGENOM" id="CLU_2170603_0_0_1"/>
<sequence>MTGVTAKSIKHRISKIRTAGKDIGPTTSKATGPKAKSTKSKKVAGTPASDKDDVEAILTPPPSKGKGRKRRPEQDVDTDGEGEVEGLSKKVKIEVGEDIGEGLRQANPAM</sequence>
<dbReference type="GeneID" id="19114357"/>
<proteinExistence type="predicted"/>
<dbReference type="Proteomes" id="UP000011761">
    <property type="component" value="Unassembled WGS sequence"/>
</dbReference>
<evidence type="ECO:0000313" key="2">
    <source>
        <dbReference type="EMBL" id="EMC97150.1"/>
    </source>
</evidence>
<keyword evidence="3" id="KW-1185">Reference proteome</keyword>
<dbReference type="RefSeq" id="XP_007675674.1">
    <property type="nucleotide sequence ID" value="XM_007677484.1"/>
</dbReference>
<dbReference type="KEGG" id="bcom:BAUCODRAFT_439310"/>
<feature type="compositionally biased region" description="Basic and acidic residues" evidence="1">
    <location>
        <begin position="86"/>
        <end position="95"/>
    </location>
</feature>
<evidence type="ECO:0000313" key="3">
    <source>
        <dbReference type="Proteomes" id="UP000011761"/>
    </source>
</evidence>
<organism evidence="2 3">
    <name type="scientific">Baudoinia panamericana (strain UAMH 10762)</name>
    <name type="common">Angels' share fungus</name>
    <name type="synonym">Baudoinia compniacensis (strain UAMH 10762)</name>
    <dbReference type="NCBI Taxonomy" id="717646"/>
    <lineage>
        <taxon>Eukaryota</taxon>
        <taxon>Fungi</taxon>
        <taxon>Dikarya</taxon>
        <taxon>Ascomycota</taxon>
        <taxon>Pezizomycotina</taxon>
        <taxon>Dothideomycetes</taxon>
        <taxon>Dothideomycetidae</taxon>
        <taxon>Mycosphaerellales</taxon>
        <taxon>Teratosphaeriaceae</taxon>
        <taxon>Baudoinia</taxon>
    </lineage>
</organism>
<dbReference type="OrthoDB" id="5418867at2759"/>
<protein>
    <submittedName>
        <fullName evidence="2">Uncharacterized protein</fullName>
    </submittedName>
</protein>
<name>M2NDZ8_BAUPA</name>
<accession>M2NDZ8</accession>
<feature type="compositionally biased region" description="Acidic residues" evidence="1">
    <location>
        <begin position="75"/>
        <end position="84"/>
    </location>
</feature>
<reference evidence="2 3" key="1">
    <citation type="journal article" date="2012" name="PLoS Pathog.">
        <title>Diverse lifestyles and strategies of plant pathogenesis encoded in the genomes of eighteen Dothideomycetes fungi.</title>
        <authorList>
            <person name="Ohm R.A."/>
            <person name="Feau N."/>
            <person name="Henrissat B."/>
            <person name="Schoch C.L."/>
            <person name="Horwitz B.A."/>
            <person name="Barry K.W."/>
            <person name="Condon B.J."/>
            <person name="Copeland A.C."/>
            <person name="Dhillon B."/>
            <person name="Glaser F."/>
            <person name="Hesse C.N."/>
            <person name="Kosti I."/>
            <person name="LaButti K."/>
            <person name="Lindquist E.A."/>
            <person name="Lucas S."/>
            <person name="Salamov A.A."/>
            <person name="Bradshaw R.E."/>
            <person name="Ciuffetti L."/>
            <person name="Hamelin R.C."/>
            <person name="Kema G.H.J."/>
            <person name="Lawrence C."/>
            <person name="Scott J.A."/>
            <person name="Spatafora J.W."/>
            <person name="Turgeon B.G."/>
            <person name="de Wit P.J.G.M."/>
            <person name="Zhong S."/>
            <person name="Goodwin S.B."/>
            <person name="Grigoriev I.V."/>
        </authorList>
    </citation>
    <scope>NUCLEOTIDE SEQUENCE [LARGE SCALE GENOMIC DNA]</scope>
    <source>
        <strain evidence="2 3">UAMH 10762</strain>
    </source>
</reference>
<dbReference type="EMBL" id="KB445554">
    <property type="protein sequence ID" value="EMC97150.1"/>
    <property type="molecule type" value="Genomic_DNA"/>
</dbReference>
<dbReference type="AlphaFoldDB" id="M2NDZ8"/>
<feature type="region of interest" description="Disordered" evidence="1">
    <location>
        <begin position="1"/>
        <end position="110"/>
    </location>
</feature>
<evidence type="ECO:0000256" key="1">
    <source>
        <dbReference type="SAM" id="MobiDB-lite"/>
    </source>
</evidence>